<dbReference type="Proteomes" id="UP001482620">
    <property type="component" value="Unassembled WGS sequence"/>
</dbReference>
<proteinExistence type="predicted"/>
<keyword evidence="2" id="KW-1185">Reference proteome</keyword>
<gene>
    <name evidence="1" type="ORF">ILYODFUR_019185</name>
</gene>
<evidence type="ECO:0000313" key="1">
    <source>
        <dbReference type="EMBL" id="MEQ2240840.1"/>
    </source>
</evidence>
<comment type="caution">
    <text evidence="1">The sequence shown here is derived from an EMBL/GenBank/DDBJ whole genome shotgun (WGS) entry which is preliminary data.</text>
</comment>
<evidence type="ECO:0000313" key="2">
    <source>
        <dbReference type="Proteomes" id="UP001482620"/>
    </source>
</evidence>
<organism evidence="1 2">
    <name type="scientific">Ilyodon furcidens</name>
    <name type="common">goldbreast splitfin</name>
    <dbReference type="NCBI Taxonomy" id="33524"/>
    <lineage>
        <taxon>Eukaryota</taxon>
        <taxon>Metazoa</taxon>
        <taxon>Chordata</taxon>
        <taxon>Craniata</taxon>
        <taxon>Vertebrata</taxon>
        <taxon>Euteleostomi</taxon>
        <taxon>Actinopterygii</taxon>
        <taxon>Neopterygii</taxon>
        <taxon>Teleostei</taxon>
        <taxon>Neoteleostei</taxon>
        <taxon>Acanthomorphata</taxon>
        <taxon>Ovalentaria</taxon>
        <taxon>Atherinomorphae</taxon>
        <taxon>Cyprinodontiformes</taxon>
        <taxon>Goodeidae</taxon>
        <taxon>Ilyodon</taxon>
    </lineage>
</organism>
<sequence length="101" mass="11331">MLQLKCLILPKVQITQQDNRHSILNIQAFSLQEGLAALLYRMSNHSLKRLTPEVNIQCLIFILLLVCTPELLRVPTSSGRLQAAACQTGKRDELVVKVHLA</sequence>
<dbReference type="EMBL" id="JAHRIQ010059834">
    <property type="protein sequence ID" value="MEQ2240840.1"/>
    <property type="molecule type" value="Genomic_DNA"/>
</dbReference>
<accession>A0ABV0U6M8</accession>
<name>A0ABV0U6M8_9TELE</name>
<protein>
    <submittedName>
        <fullName evidence="1">Uncharacterized protein</fullName>
    </submittedName>
</protein>
<reference evidence="1 2" key="1">
    <citation type="submission" date="2021-06" db="EMBL/GenBank/DDBJ databases">
        <authorList>
            <person name="Palmer J.M."/>
        </authorList>
    </citation>
    <scope>NUCLEOTIDE SEQUENCE [LARGE SCALE GENOMIC DNA]</scope>
    <source>
        <strain evidence="2">if_2019</strain>
        <tissue evidence="1">Muscle</tissue>
    </source>
</reference>